<dbReference type="PANTHER" id="PTHR15407">
    <property type="entry name" value="FUKUTIN-RELATED"/>
    <property type="match status" value="1"/>
</dbReference>
<dbReference type="Proteomes" id="UP000799757">
    <property type="component" value="Unassembled WGS sequence"/>
</dbReference>
<feature type="domain" description="LicD/FKTN/FKRP nucleotidyltransferase" evidence="6">
    <location>
        <begin position="101"/>
        <end position="206"/>
    </location>
</feature>
<protein>
    <recommendedName>
        <fullName evidence="6">LicD/FKTN/FKRP nucleotidyltransferase domain-containing protein</fullName>
    </recommendedName>
</protein>
<evidence type="ECO:0000256" key="5">
    <source>
        <dbReference type="SAM" id="SignalP"/>
    </source>
</evidence>
<evidence type="ECO:0000313" key="8">
    <source>
        <dbReference type="Proteomes" id="UP000799757"/>
    </source>
</evidence>
<proteinExistence type="predicted"/>
<dbReference type="GO" id="GO:0009100">
    <property type="term" value="P:glycoprotein metabolic process"/>
    <property type="evidence" value="ECO:0007669"/>
    <property type="project" value="UniProtKB-ARBA"/>
</dbReference>
<sequence>MHIPLLYFNIFLALPRLTISRPTWPEANAGDIRSLQGLTRLTRDRSGKRGDPVDKYFHESTFHSHYDGRFAESVLPDTERRDALSSLLRTYLSTMSTIGAETWIMHGSLLGWWWNRKIMPWDSDVDVQVSETSIQFLASYYNMTVHHFNIPGPPGSEEQAGRNYLLEVNPHWKDGSTEDYLNVIDARWIDMSTGLFIDITALRRNKHAESNGLDGHMMCKDKHVYMAKDIFPLRDSVFEGSPVKVPYSYAQLLEEEYGKEALTATEFEGHVFVQQSMEWTPKKGKKAGS</sequence>
<evidence type="ECO:0000256" key="3">
    <source>
        <dbReference type="ARBA" id="ARBA00022989"/>
    </source>
</evidence>
<comment type="subcellular location">
    <subcellularLocation>
        <location evidence="1">Membrane</location>
        <topology evidence="1">Single-pass membrane protein</topology>
    </subcellularLocation>
</comment>
<evidence type="ECO:0000313" key="7">
    <source>
        <dbReference type="EMBL" id="KAF2792839.1"/>
    </source>
</evidence>
<dbReference type="OrthoDB" id="444255at2759"/>
<reference evidence="7" key="1">
    <citation type="journal article" date="2020" name="Stud. Mycol.">
        <title>101 Dothideomycetes genomes: a test case for predicting lifestyles and emergence of pathogens.</title>
        <authorList>
            <person name="Haridas S."/>
            <person name="Albert R."/>
            <person name="Binder M."/>
            <person name="Bloem J."/>
            <person name="Labutti K."/>
            <person name="Salamov A."/>
            <person name="Andreopoulos B."/>
            <person name="Baker S."/>
            <person name="Barry K."/>
            <person name="Bills G."/>
            <person name="Bluhm B."/>
            <person name="Cannon C."/>
            <person name="Castanera R."/>
            <person name="Culley D."/>
            <person name="Daum C."/>
            <person name="Ezra D."/>
            <person name="Gonzalez J."/>
            <person name="Henrissat B."/>
            <person name="Kuo A."/>
            <person name="Liang C."/>
            <person name="Lipzen A."/>
            <person name="Lutzoni F."/>
            <person name="Magnuson J."/>
            <person name="Mondo S."/>
            <person name="Nolan M."/>
            <person name="Ohm R."/>
            <person name="Pangilinan J."/>
            <person name="Park H.-J."/>
            <person name="Ramirez L."/>
            <person name="Alfaro M."/>
            <person name="Sun H."/>
            <person name="Tritt A."/>
            <person name="Yoshinaga Y."/>
            <person name="Zwiers L.-H."/>
            <person name="Turgeon B."/>
            <person name="Goodwin S."/>
            <person name="Spatafora J."/>
            <person name="Crous P."/>
            <person name="Grigoriev I."/>
        </authorList>
    </citation>
    <scope>NUCLEOTIDE SEQUENCE</scope>
    <source>
        <strain evidence="7">CBS 109.77</strain>
    </source>
</reference>
<evidence type="ECO:0000256" key="2">
    <source>
        <dbReference type="ARBA" id="ARBA00022692"/>
    </source>
</evidence>
<feature type="domain" description="LicD/FKTN/FKRP nucleotidyltransferase" evidence="6">
    <location>
        <begin position="216"/>
        <end position="258"/>
    </location>
</feature>
<keyword evidence="4" id="KW-0472">Membrane</keyword>
<dbReference type="AlphaFoldDB" id="A0A6A6X8X7"/>
<keyword evidence="8" id="KW-1185">Reference proteome</keyword>
<dbReference type="InterPro" id="IPR009644">
    <property type="entry name" value="FKTN/MNN4/W02B3.4-1"/>
</dbReference>
<feature type="chain" id="PRO_5025485277" description="LicD/FKTN/FKRP nucleotidyltransferase domain-containing protein" evidence="5">
    <location>
        <begin position="21"/>
        <end position="289"/>
    </location>
</feature>
<evidence type="ECO:0000256" key="4">
    <source>
        <dbReference type="ARBA" id="ARBA00023136"/>
    </source>
</evidence>
<dbReference type="InterPro" id="IPR007074">
    <property type="entry name" value="LicD/FKTN/FKRP_NTP_transf"/>
</dbReference>
<keyword evidence="5" id="KW-0732">Signal</keyword>
<organism evidence="7 8">
    <name type="scientific">Melanomma pulvis-pyrius CBS 109.77</name>
    <dbReference type="NCBI Taxonomy" id="1314802"/>
    <lineage>
        <taxon>Eukaryota</taxon>
        <taxon>Fungi</taxon>
        <taxon>Dikarya</taxon>
        <taxon>Ascomycota</taxon>
        <taxon>Pezizomycotina</taxon>
        <taxon>Dothideomycetes</taxon>
        <taxon>Pleosporomycetidae</taxon>
        <taxon>Pleosporales</taxon>
        <taxon>Melanommataceae</taxon>
        <taxon>Melanomma</taxon>
    </lineage>
</organism>
<keyword evidence="3" id="KW-1133">Transmembrane helix</keyword>
<dbReference type="EMBL" id="MU001953">
    <property type="protein sequence ID" value="KAF2792839.1"/>
    <property type="molecule type" value="Genomic_DNA"/>
</dbReference>
<dbReference type="Pfam" id="PF04991">
    <property type="entry name" value="LicD"/>
    <property type="match status" value="2"/>
</dbReference>
<keyword evidence="2" id="KW-0812">Transmembrane</keyword>
<evidence type="ECO:0000259" key="6">
    <source>
        <dbReference type="Pfam" id="PF04991"/>
    </source>
</evidence>
<gene>
    <name evidence="7" type="ORF">K505DRAFT_245823</name>
</gene>
<accession>A0A6A6X8X7</accession>
<dbReference type="PANTHER" id="PTHR15407:SF32">
    <property type="entry name" value="PROTEIN (MNN4), PUTATIVE (AFU_ORTHOLOGUE AFUA_1G03790)-RELATED"/>
    <property type="match status" value="1"/>
</dbReference>
<evidence type="ECO:0000256" key="1">
    <source>
        <dbReference type="ARBA" id="ARBA00004167"/>
    </source>
</evidence>
<dbReference type="GO" id="GO:0016020">
    <property type="term" value="C:membrane"/>
    <property type="evidence" value="ECO:0007669"/>
    <property type="project" value="UniProtKB-SubCell"/>
</dbReference>
<name>A0A6A6X8X7_9PLEO</name>
<feature type="signal peptide" evidence="5">
    <location>
        <begin position="1"/>
        <end position="20"/>
    </location>
</feature>